<evidence type="ECO:0000256" key="1">
    <source>
        <dbReference type="SAM" id="Phobius"/>
    </source>
</evidence>
<keyword evidence="1" id="KW-1133">Transmembrane helix</keyword>
<feature type="chain" id="PRO_5032391375" description="MYXO-CTERM domain-containing protein" evidence="2">
    <location>
        <begin position="18"/>
        <end position="54"/>
    </location>
</feature>
<keyword evidence="1" id="KW-0812">Transmembrane</keyword>
<comment type="caution">
    <text evidence="3">The sequence shown here is derived from an EMBL/GenBank/DDBJ whole genome shotgun (WGS) entry which is preliminary data.</text>
</comment>
<feature type="transmembrane region" description="Helical" evidence="1">
    <location>
        <begin position="33"/>
        <end position="51"/>
    </location>
</feature>
<dbReference type="RefSeq" id="WP_171325003.1">
    <property type="nucleotide sequence ID" value="NZ_JABFBC010000001.1"/>
</dbReference>
<proteinExistence type="predicted"/>
<name>A0A849L3E5_9RHOB</name>
<dbReference type="Proteomes" id="UP000572377">
    <property type="component" value="Unassembled WGS sequence"/>
</dbReference>
<evidence type="ECO:0000256" key="2">
    <source>
        <dbReference type="SAM" id="SignalP"/>
    </source>
</evidence>
<organism evidence="3 4">
    <name type="scientific">Halovulum dunhuangense</name>
    <dbReference type="NCBI Taxonomy" id="1505036"/>
    <lineage>
        <taxon>Bacteria</taxon>
        <taxon>Pseudomonadati</taxon>
        <taxon>Pseudomonadota</taxon>
        <taxon>Alphaproteobacteria</taxon>
        <taxon>Rhodobacterales</taxon>
        <taxon>Paracoccaceae</taxon>
        <taxon>Halovulum</taxon>
    </lineage>
</organism>
<gene>
    <name evidence="3" type="ORF">HMH01_10335</name>
</gene>
<accession>A0A849L3E5</accession>
<sequence>MKRLALLAGLLPGAALAHGGAVAHPHPHGVETLWIAVAAFLAGGVVAWALARRK</sequence>
<feature type="signal peptide" evidence="2">
    <location>
        <begin position="1"/>
        <end position="17"/>
    </location>
</feature>
<keyword evidence="1" id="KW-0472">Membrane</keyword>
<keyword evidence="4" id="KW-1185">Reference proteome</keyword>
<keyword evidence="2" id="KW-0732">Signal</keyword>
<evidence type="ECO:0000313" key="3">
    <source>
        <dbReference type="EMBL" id="NNU80835.1"/>
    </source>
</evidence>
<evidence type="ECO:0008006" key="5">
    <source>
        <dbReference type="Google" id="ProtNLM"/>
    </source>
</evidence>
<protein>
    <recommendedName>
        <fullName evidence="5">MYXO-CTERM domain-containing protein</fullName>
    </recommendedName>
</protein>
<dbReference type="EMBL" id="JABFBC010000001">
    <property type="protein sequence ID" value="NNU80835.1"/>
    <property type="molecule type" value="Genomic_DNA"/>
</dbReference>
<reference evidence="3 4" key="1">
    <citation type="submission" date="2020-05" db="EMBL/GenBank/DDBJ databases">
        <title>Gimesia benthica sp. nov., a novel planctomycete isolated from a deep-sea water sample of the Northwest Indian Ocean.</title>
        <authorList>
            <person name="Wang J."/>
            <person name="Ruan C."/>
            <person name="Song L."/>
            <person name="Zhu Y."/>
            <person name="Li A."/>
            <person name="Zheng X."/>
            <person name="Wang L."/>
            <person name="Lu Z."/>
            <person name="Huang Y."/>
            <person name="Du W."/>
            <person name="Zhou Y."/>
            <person name="Huang L."/>
            <person name="Dai X."/>
        </authorList>
    </citation>
    <scope>NUCLEOTIDE SEQUENCE [LARGE SCALE GENOMIC DNA]</scope>
    <source>
        <strain evidence="3 4">YYQ-30</strain>
    </source>
</reference>
<dbReference type="AlphaFoldDB" id="A0A849L3E5"/>
<evidence type="ECO:0000313" key="4">
    <source>
        <dbReference type="Proteomes" id="UP000572377"/>
    </source>
</evidence>